<dbReference type="EMBL" id="JZWT02000017">
    <property type="protein sequence ID" value="MFB6490936.1"/>
    <property type="molecule type" value="Genomic_DNA"/>
</dbReference>
<evidence type="ECO:0000313" key="2">
    <source>
        <dbReference type="Proteomes" id="UP000033636"/>
    </source>
</evidence>
<organism evidence="1 2">
    <name type="scientific">Thermoproteus sp. AZ2</name>
    <dbReference type="NCBI Taxonomy" id="1609232"/>
    <lineage>
        <taxon>Archaea</taxon>
        <taxon>Thermoproteota</taxon>
        <taxon>Thermoprotei</taxon>
        <taxon>Thermoproteales</taxon>
        <taxon>Thermoproteaceae</taxon>
        <taxon>Thermoproteus</taxon>
    </lineage>
</organism>
<dbReference type="Proteomes" id="UP000033636">
    <property type="component" value="Unassembled WGS sequence"/>
</dbReference>
<dbReference type="EC" id="6.1.1.2" evidence="1"/>
<keyword evidence="1" id="KW-0436">Ligase</keyword>
<comment type="caution">
    <text evidence="1">The sequence shown here is derived from an EMBL/GenBank/DDBJ whole genome shotgun (WGS) entry which is preliminary data.</text>
</comment>
<accession>A0ACC6V2G2</accession>
<reference evidence="1" key="1">
    <citation type="submission" date="2024-07" db="EMBL/GenBank/DDBJ databases">
        <title>Metagenome and Metagenome-Assembled Genomes of Archaea from a hot spring from the geothermal field of Los Azufres, Mexico.</title>
        <authorList>
            <person name="Marin-Paredes R."/>
            <person name="Martinez-Romero E."/>
            <person name="Servin-Garciduenas L.E."/>
        </authorList>
    </citation>
    <scope>NUCLEOTIDE SEQUENCE</scope>
</reference>
<name>A0ACC6V2G2_9CREN</name>
<protein>
    <submittedName>
        <fullName evidence="1">Tryptophan--tRNA ligase</fullName>
        <ecNumber evidence="1">6.1.1.2</ecNumber>
    </submittedName>
</protein>
<gene>
    <name evidence="1" type="ORF">TU35_006810</name>
</gene>
<sequence>MDAGFVVTPWEVKGRVDYEKLLEHFGAKPLTQADVDLLAKYAGEVHYLIRRGFFYAHRDFDQLLKWHGEGRPWALYTGRGPSGPIHIGHMVPWILLKWFSDKFGAEVYFQMTDDEKFFDDPEMGLSEATKWAYENALDVIALGFTPDRLHLIIDTLDIKYLYKIAVRVAKKLTWNTLKATFGFSDSSNAGLIFYPSLQIAVAFLPTELRGGEATPTLIPCAIDQDPYFRLARDIAETLGYPKPATLYSKFIMALTGESKMSASNPDSAIYTLDDAKTVRRKIANAFTGGQPTAELQRRLGGNPDICPVYQYHLLLDPDDASVKKIYEDCRSGALLCGECKKMLQEKVEKFLKIHIERREKARDKVDEYRISTKIK</sequence>
<proteinExistence type="predicted"/>
<evidence type="ECO:0000313" key="1">
    <source>
        <dbReference type="EMBL" id="MFB6490936.1"/>
    </source>
</evidence>